<keyword evidence="3" id="KW-1185">Reference proteome</keyword>
<reference evidence="2" key="1">
    <citation type="submission" date="2023-10" db="EMBL/GenBank/DDBJ databases">
        <authorList>
            <person name="Chen Y."/>
            <person name="Shah S."/>
            <person name="Dougan E. K."/>
            <person name="Thang M."/>
            <person name="Chan C."/>
        </authorList>
    </citation>
    <scope>NUCLEOTIDE SEQUENCE [LARGE SCALE GENOMIC DNA]</scope>
</reference>
<sequence length="361" mass="39946">MPIICRTCGGEHWTARCPESVGGGTNPAARGTGRVTGDRGRGGSNSKTNAICFNAMGRLDQRRLLLAWASLQESALTDPACKGERNEITHATRCFHLESNLAIQGKFVKFKAEYCKWEKEAELDTYLVHALAFIHLLGQVREILYNHEGQLCESIGGEMRHGPLLNECLVQHNIDITMITVELKALGIFKFKRINRLRNAFVKQSAGRWNISCARAKEIGKELNDLCISEEGHFVDELQRLTRNDDINITPDEMLGELRQDDAAESGKRLEELDVNAMQLLHAMHKAWFTLRGPPRHIGLDEIKGNALKAAHVCNGAFLDIHRAVADACPESGLSDISRLPDIGTVIEESLSALGEAGMKT</sequence>
<evidence type="ECO:0000313" key="3">
    <source>
        <dbReference type="Proteomes" id="UP001189429"/>
    </source>
</evidence>
<gene>
    <name evidence="2" type="ORF">PCOR1329_LOCUS54241</name>
</gene>
<evidence type="ECO:0000313" key="2">
    <source>
        <dbReference type="EMBL" id="CAK0867257.1"/>
    </source>
</evidence>
<name>A0ABN9V381_9DINO</name>
<protein>
    <submittedName>
        <fullName evidence="2">Uncharacterized protein</fullName>
    </submittedName>
</protein>
<proteinExistence type="predicted"/>
<evidence type="ECO:0000256" key="1">
    <source>
        <dbReference type="SAM" id="MobiDB-lite"/>
    </source>
</evidence>
<feature type="region of interest" description="Disordered" evidence="1">
    <location>
        <begin position="20"/>
        <end position="43"/>
    </location>
</feature>
<accession>A0ABN9V381</accession>
<comment type="caution">
    <text evidence="2">The sequence shown here is derived from an EMBL/GenBank/DDBJ whole genome shotgun (WGS) entry which is preliminary data.</text>
</comment>
<dbReference type="Proteomes" id="UP001189429">
    <property type="component" value="Unassembled WGS sequence"/>
</dbReference>
<organism evidence="2 3">
    <name type="scientific">Prorocentrum cordatum</name>
    <dbReference type="NCBI Taxonomy" id="2364126"/>
    <lineage>
        <taxon>Eukaryota</taxon>
        <taxon>Sar</taxon>
        <taxon>Alveolata</taxon>
        <taxon>Dinophyceae</taxon>
        <taxon>Prorocentrales</taxon>
        <taxon>Prorocentraceae</taxon>
        <taxon>Prorocentrum</taxon>
    </lineage>
</organism>
<dbReference type="EMBL" id="CAUYUJ010016624">
    <property type="protein sequence ID" value="CAK0867257.1"/>
    <property type="molecule type" value="Genomic_DNA"/>
</dbReference>